<evidence type="ECO:0000256" key="2">
    <source>
        <dbReference type="ARBA" id="ARBA00022448"/>
    </source>
</evidence>
<keyword evidence="4" id="KW-0653">Protein transport</keyword>
<dbReference type="InterPro" id="IPR039899">
    <property type="entry name" value="BET1_SNARE"/>
</dbReference>
<evidence type="ECO:0000256" key="1">
    <source>
        <dbReference type="ARBA" id="ARBA00004394"/>
    </source>
</evidence>
<proteinExistence type="predicted"/>
<keyword evidence="2" id="KW-0813">Transport</keyword>
<dbReference type="EMBL" id="JALJOR010000008">
    <property type="protein sequence ID" value="KAK9813281.1"/>
    <property type="molecule type" value="Genomic_DNA"/>
</dbReference>
<evidence type="ECO:0000256" key="3">
    <source>
        <dbReference type="ARBA" id="ARBA00022692"/>
    </source>
</evidence>
<evidence type="ECO:0000256" key="4">
    <source>
        <dbReference type="ARBA" id="ARBA00022927"/>
    </source>
</evidence>
<dbReference type="GO" id="GO:0015031">
    <property type="term" value="P:protein transport"/>
    <property type="evidence" value="ECO:0007669"/>
    <property type="project" value="UniProtKB-KW"/>
</dbReference>
<keyword evidence="3 10" id="KW-0812">Transmembrane</keyword>
<dbReference type="InterPro" id="IPR000727">
    <property type="entry name" value="T_SNARE_dom"/>
</dbReference>
<keyword evidence="7 10" id="KW-0472">Membrane</keyword>
<evidence type="ECO:0000256" key="6">
    <source>
        <dbReference type="ARBA" id="ARBA00023034"/>
    </source>
</evidence>
<comment type="subcellular location">
    <subcellularLocation>
        <location evidence="8">Endomembrane system</location>
        <topology evidence="8">Single-pass type IV membrane protein</topology>
    </subcellularLocation>
    <subcellularLocation>
        <location evidence="1">Golgi apparatus membrane</location>
    </subcellularLocation>
</comment>
<name>A0AAW1PID1_9CHLO</name>
<dbReference type="PANTHER" id="PTHR12791">
    <property type="entry name" value="GOLGI SNARE BET1-RELATED"/>
    <property type="match status" value="1"/>
</dbReference>
<feature type="domain" description="T-SNARE coiled-coil homology" evidence="11">
    <location>
        <begin position="29"/>
        <end position="91"/>
    </location>
</feature>
<evidence type="ECO:0000256" key="5">
    <source>
        <dbReference type="ARBA" id="ARBA00022989"/>
    </source>
</evidence>
<feature type="compositionally biased region" description="Basic and acidic residues" evidence="9">
    <location>
        <begin position="1"/>
        <end position="11"/>
    </location>
</feature>
<evidence type="ECO:0000313" key="13">
    <source>
        <dbReference type="Proteomes" id="UP001489004"/>
    </source>
</evidence>
<keyword evidence="6" id="KW-0333">Golgi apparatus</keyword>
<organism evidence="12 13">
    <name type="scientific">[Myrmecia] bisecta</name>
    <dbReference type="NCBI Taxonomy" id="41462"/>
    <lineage>
        <taxon>Eukaryota</taxon>
        <taxon>Viridiplantae</taxon>
        <taxon>Chlorophyta</taxon>
        <taxon>core chlorophytes</taxon>
        <taxon>Trebouxiophyceae</taxon>
        <taxon>Trebouxiales</taxon>
        <taxon>Trebouxiaceae</taxon>
        <taxon>Myrmecia</taxon>
    </lineage>
</organism>
<feature type="transmembrane region" description="Helical" evidence="10">
    <location>
        <begin position="100"/>
        <end position="118"/>
    </location>
</feature>
<dbReference type="AlphaFoldDB" id="A0AAW1PID1"/>
<dbReference type="Gene3D" id="1.20.5.110">
    <property type="match status" value="1"/>
</dbReference>
<evidence type="ECO:0000256" key="9">
    <source>
        <dbReference type="SAM" id="MobiDB-lite"/>
    </source>
</evidence>
<dbReference type="CDD" id="cd15853">
    <property type="entry name" value="SNARE_Bet1"/>
    <property type="match status" value="1"/>
</dbReference>
<protein>
    <recommendedName>
        <fullName evidence="11">t-SNARE coiled-coil homology domain-containing protein</fullName>
    </recommendedName>
</protein>
<dbReference type="GO" id="GO:0000139">
    <property type="term" value="C:Golgi membrane"/>
    <property type="evidence" value="ECO:0007669"/>
    <property type="project" value="UniProtKB-SubCell"/>
</dbReference>
<evidence type="ECO:0000256" key="10">
    <source>
        <dbReference type="SAM" id="Phobius"/>
    </source>
</evidence>
<dbReference type="SUPFAM" id="SSF58038">
    <property type="entry name" value="SNARE fusion complex"/>
    <property type="match status" value="1"/>
</dbReference>
<keyword evidence="5 10" id="KW-1133">Transmembrane helix</keyword>
<comment type="caution">
    <text evidence="12">The sequence shown here is derived from an EMBL/GenBank/DDBJ whole genome shotgun (WGS) entry which is preliminary data.</text>
</comment>
<feature type="region of interest" description="Disordered" evidence="9">
    <location>
        <begin position="1"/>
        <end position="34"/>
    </location>
</feature>
<reference evidence="12 13" key="1">
    <citation type="journal article" date="2024" name="Nat. Commun.">
        <title>Phylogenomics reveals the evolutionary origins of lichenization in chlorophyte algae.</title>
        <authorList>
            <person name="Puginier C."/>
            <person name="Libourel C."/>
            <person name="Otte J."/>
            <person name="Skaloud P."/>
            <person name="Haon M."/>
            <person name="Grisel S."/>
            <person name="Petersen M."/>
            <person name="Berrin J.G."/>
            <person name="Delaux P.M."/>
            <person name="Dal Grande F."/>
            <person name="Keller J."/>
        </authorList>
    </citation>
    <scope>NUCLEOTIDE SEQUENCE [LARGE SCALE GENOMIC DNA]</scope>
    <source>
        <strain evidence="12 13">SAG 2043</strain>
    </source>
</reference>
<sequence>MNQPGARDRRPLFGGPSTSYKADSVVDPESLERENDRSIDALGERVGMFKQLTSGIHDEAESHHKLLDDMGATMSGAHVGLGTAVRRFKSVFEDPRKLKMAYIVGGIVTLTLVLYFFAKHHRQA</sequence>
<evidence type="ECO:0000313" key="12">
    <source>
        <dbReference type="EMBL" id="KAK9813281.1"/>
    </source>
</evidence>
<evidence type="ECO:0000259" key="11">
    <source>
        <dbReference type="PROSITE" id="PS50192"/>
    </source>
</evidence>
<accession>A0AAW1PID1</accession>
<gene>
    <name evidence="12" type="ORF">WJX72_011867</name>
</gene>
<evidence type="ECO:0000256" key="7">
    <source>
        <dbReference type="ARBA" id="ARBA00023136"/>
    </source>
</evidence>
<dbReference type="Proteomes" id="UP001489004">
    <property type="component" value="Unassembled WGS sequence"/>
</dbReference>
<evidence type="ECO:0000256" key="8">
    <source>
        <dbReference type="ARBA" id="ARBA00046280"/>
    </source>
</evidence>
<dbReference type="PROSITE" id="PS50192">
    <property type="entry name" value="T_SNARE"/>
    <property type="match status" value="1"/>
</dbReference>
<keyword evidence="13" id="KW-1185">Reference proteome</keyword>